<dbReference type="Gene3D" id="2.30.110.20">
    <property type="entry name" value="Hcp1-like"/>
    <property type="match status" value="1"/>
</dbReference>
<evidence type="ECO:0000313" key="2">
    <source>
        <dbReference type="Proteomes" id="UP000886667"/>
    </source>
</evidence>
<dbReference type="EMBL" id="JAEPCM010000921">
    <property type="protein sequence ID" value="MCG7949456.1"/>
    <property type="molecule type" value="Genomic_DNA"/>
</dbReference>
<evidence type="ECO:0000313" key="1">
    <source>
        <dbReference type="EMBL" id="MCG7949456.1"/>
    </source>
</evidence>
<gene>
    <name evidence="1" type="ORF">JAZ07_24235</name>
</gene>
<dbReference type="InterPro" id="IPR036624">
    <property type="entry name" value="Hcp1-lik_sf"/>
</dbReference>
<dbReference type="Proteomes" id="UP000886667">
    <property type="component" value="Unassembled WGS sequence"/>
</dbReference>
<sequence>MNRAKLTLIKVLFIALLLPLSAQAQNGSIDITIEYADGTIQHSSIEGFSIGLEGEEPKAALLLPAVQAAREAARRMEKSVSKGELIPNILIQTNNEKTYYKWKLTNVMIKSYSMHGSSSDNPVPTETLTLNYERVEYSFNGMSDAFDCTSNSCKLESDSHNRTGY</sequence>
<organism evidence="1 2">
    <name type="scientific">Candidatus Thiodiazotropha taylori</name>
    <dbReference type="NCBI Taxonomy" id="2792791"/>
    <lineage>
        <taxon>Bacteria</taxon>
        <taxon>Pseudomonadati</taxon>
        <taxon>Pseudomonadota</taxon>
        <taxon>Gammaproteobacteria</taxon>
        <taxon>Chromatiales</taxon>
        <taxon>Sedimenticolaceae</taxon>
        <taxon>Candidatus Thiodiazotropha</taxon>
    </lineage>
</organism>
<proteinExistence type="predicted"/>
<dbReference type="Pfam" id="PF05638">
    <property type="entry name" value="T6SS_HCP"/>
    <property type="match status" value="1"/>
</dbReference>
<accession>A0A9E4P5D9</accession>
<dbReference type="AlphaFoldDB" id="A0A9E4P5D9"/>
<reference evidence="1" key="1">
    <citation type="journal article" date="2021" name="Proc. Natl. Acad. Sci. U.S.A.">
        <title>Global biogeography of chemosynthetic symbionts reveals both localized and globally distributed symbiont groups. .</title>
        <authorList>
            <person name="Osvatic J.T."/>
            <person name="Wilkins L.G.E."/>
            <person name="Leibrecht L."/>
            <person name="Leray M."/>
            <person name="Zauner S."/>
            <person name="Polzin J."/>
            <person name="Camacho Y."/>
            <person name="Gros O."/>
            <person name="van Gils J.A."/>
            <person name="Eisen J.A."/>
            <person name="Petersen J.M."/>
            <person name="Yuen B."/>
        </authorList>
    </citation>
    <scope>NUCLEOTIDE SEQUENCE</scope>
    <source>
        <strain evidence="1">MAGclacostrist064TRANS</strain>
    </source>
</reference>
<name>A0A9E4P5D9_9GAMM</name>
<dbReference type="InterPro" id="IPR008514">
    <property type="entry name" value="T6SS_Hcp"/>
</dbReference>
<dbReference type="SUPFAM" id="SSF141452">
    <property type="entry name" value="Hcp1-like"/>
    <property type="match status" value="1"/>
</dbReference>
<comment type="caution">
    <text evidence="1">The sequence shown here is derived from an EMBL/GenBank/DDBJ whole genome shotgun (WGS) entry which is preliminary data.</text>
</comment>
<protein>
    <submittedName>
        <fullName evidence="1">Type VI secretion system tube protein Hcp</fullName>
    </submittedName>
</protein>